<dbReference type="Pfam" id="PF18959">
    <property type="entry name" value="DUF5701"/>
    <property type="match status" value="1"/>
</dbReference>
<organism evidence="1 2">
    <name type="scientific">Micromonospora orduensis</name>
    <dbReference type="NCBI Taxonomy" id="1420891"/>
    <lineage>
        <taxon>Bacteria</taxon>
        <taxon>Bacillati</taxon>
        <taxon>Actinomycetota</taxon>
        <taxon>Actinomycetes</taxon>
        <taxon>Micromonosporales</taxon>
        <taxon>Micromonosporaceae</taxon>
        <taxon>Micromonospora</taxon>
    </lineage>
</organism>
<dbReference type="OrthoDB" id="3242676at2"/>
<keyword evidence="2" id="KW-1185">Reference proteome</keyword>
<name>A0A5C4QZG6_9ACTN</name>
<dbReference type="InterPro" id="IPR043755">
    <property type="entry name" value="DUF5701"/>
</dbReference>
<sequence>MYASPYDNREATVSETPFDAATEFDRQLDRLVRLGYPALAGLTETAFRDLVAPLRDRAAEGAAGLPAPTDARVPFLLVTTRDLVGVQERLELTTLAGKRKPGVLDRNYAADDLPRFDPIKELEVPAAPAYLLFDVDRGEEFRNLPPATAMEGMTAQDRLPLTIDEGIAFITLHPAALASNRCFSLVGSRCGDKRVPALWISQGAPKLGWCWYGNPHTWLGSASARPERVGLD</sequence>
<dbReference type="AlphaFoldDB" id="A0A5C4QZG6"/>
<dbReference type="EMBL" id="VDFY01000071">
    <property type="protein sequence ID" value="TNH31435.1"/>
    <property type="molecule type" value="Genomic_DNA"/>
</dbReference>
<protein>
    <submittedName>
        <fullName evidence="1">Uncharacterized protein</fullName>
    </submittedName>
</protein>
<reference evidence="1 2" key="1">
    <citation type="submission" date="2019-06" db="EMBL/GenBank/DDBJ databases">
        <title>Micromonospora ordensis sp. nov., isolated from deep marine sediment.</title>
        <authorList>
            <person name="Veyisoglu A."/>
            <person name="Carro L."/>
            <person name="Klenk H.-P."/>
            <person name="Sahin N."/>
        </authorList>
    </citation>
    <scope>NUCLEOTIDE SEQUENCE [LARGE SCALE GENOMIC DNA]</scope>
    <source>
        <strain evidence="1 2">S2509</strain>
    </source>
</reference>
<evidence type="ECO:0000313" key="2">
    <source>
        <dbReference type="Proteomes" id="UP000306145"/>
    </source>
</evidence>
<comment type="caution">
    <text evidence="1">The sequence shown here is derived from an EMBL/GenBank/DDBJ whole genome shotgun (WGS) entry which is preliminary data.</text>
</comment>
<gene>
    <name evidence="1" type="ORF">FHG89_02180</name>
</gene>
<dbReference type="Proteomes" id="UP000306145">
    <property type="component" value="Unassembled WGS sequence"/>
</dbReference>
<proteinExistence type="predicted"/>
<evidence type="ECO:0000313" key="1">
    <source>
        <dbReference type="EMBL" id="TNH31435.1"/>
    </source>
</evidence>
<accession>A0A5C4QZG6</accession>